<evidence type="ECO:0000256" key="2">
    <source>
        <dbReference type="ARBA" id="ARBA00023125"/>
    </source>
</evidence>
<gene>
    <name evidence="5" type="ORF">JTBM06_V1_780003</name>
</gene>
<organism evidence="5">
    <name type="scientific">uncultured Woeseiaceae bacterium</name>
    <dbReference type="NCBI Taxonomy" id="1983305"/>
    <lineage>
        <taxon>Bacteria</taxon>
        <taxon>Pseudomonadati</taxon>
        <taxon>Pseudomonadota</taxon>
        <taxon>Gammaproteobacteria</taxon>
        <taxon>Woeseiales</taxon>
        <taxon>Woeseiaceae</taxon>
        <taxon>environmental samples</taxon>
    </lineage>
</organism>
<proteinExistence type="predicted"/>
<accession>A0A7D9H9C6</accession>
<sequence>MMNTYKRHRFSPDIISYAVWLYHRFNLSIRDVEDLLAERGITVSHEAIRLWCIKFGARYSRRLKRRHRGYGDTFFIDEVFVKINGQQHYLWRAVDQDGEVVDVYLQARRDGPAAKRFFKRLMQSCGGEPRKIVTDQLRSYGVAHRELTPDVIHSTGQYANNRAEQSHESTRVRERGMRRFKSPKQAQRFLNAHAAVYNLFNLGRHLVRAEHYRSLRISAFREWKAVVA</sequence>
<keyword evidence="3" id="KW-0233">DNA recombination</keyword>
<dbReference type="PANTHER" id="PTHR35528:SF3">
    <property type="entry name" value="BLL1675 PROTEIN"/>
    <property type="match status" value="1"/>
</dbReference>
<evidence type="ECO:0000256" key="3">
    <source>
        <dbReference type="ARBA" id="ARBA00023172"/>
    </source>
</evidence>
<evidence type="ECO:0000259" key="4">
    <source>
        <dbReference type="Pfam" id="PF13610"/>
    </source>
</evidence>
<dbReference type="GO" id="GO:0006310">
    <property type="term" value="P:DNA recombination"/>
    <property type="evidence" value="ECO:0007669"/>
    <property type="project" value="UniProtKB-KW"/>
</dbReference>
<dbReference type="Pfam" id="PF13610">
    <property type="entry name" value="DDE_Tnp_IS240"/>
    <property type="match status" value="1"/>
</dbReference>
<protein>
    <submittedName>
        <fullName evidence="5">Transposase</fullName>
    </submittedName>
</protein>
<dbReference type="EMBL" id="LR633967">
    <property type="protein sequence ID" value="VUX56392.1"/>
    <property type="molecule type" value="Genomic_DNA"/>
</dbReference>
<dbReference type="InterPro" id="IPR047930">
    <property type="entry name" value="Transpos_IS6"/>
</dbReference>
<evidence type="ECO:0000256" key="1">
    <source>
        <dbReference type="ARBA" id="ARBA00022578"/>
    </source>
</evidence>
<reference evidence="5" key="1">
    <citation type="submission" date="2019-07" db="EMBL/GenBank/DDBJ databases">
        <authorList>
            <person name="Weber M."/>
            <person name="Kostadinov I."/>
            <person name="Kostadinov D I."/>
        </authorList>
    </citation>
    <scope>NUCLEOTIDE SEQUENCE</scope>
    <source>
        <strain evidence="5">Gfbio:sag-sample-m06:053724c1-46a9-4a36-b237-ea2bf867836b</strain>
    </source>
</reference>
<keyword evidence="1" id="KW-0815">Transposition</keyword>
<keyword evidence="2" id="KW-0238">DNA-binding</keyword>
<name>A0A7D9H9C6_9GAMM</name>
<dbReference type="InterPro" id="IPR032874">
    <property type="entry name" value="DDE_dom"/>
</dbReference>
<dbReference type="GO" id="GO:0032196">
    <property type="term" value="P:transposition"/>
    <property type="evidence" value="ECO:0007669"/>
    <property type="project" value="UniProtKB-KW"/>
</dbReference>
<dbReference type="NCBIfam" id="NF033587">
    <property type="entry name" value="transpos_IS6"/>
    <property type="match status" value="1"/>
</dbReference>
<dbReference type="AlphaFoldDB" id="A0A7D9H9C6"/>
<dbReference type="GO" id="GO:0003677">
    <property type="term" value="F:DNA binding"/>
    <property type="evidence" value="ECO:0007669"/>
    <property type="project" value="UniProtKB-KW"/>
</dbReference>
<feature type="domain" description="DDE" evidence="4">
    <location>
        <begin position="73"/>
        <end position="200"/>
    </location>
</feature>
<dbReference type="InterPro" id="IPR052183">
    <property type="entry name" value="IS_Transposase"/>
</dbReference>
<evidence type="ECO:0000313" key="5">
    <source>
        <dbReference type="EMBL" id="VUX56392.1"/>
    </source>
</evidence>
<dbReference type="PANTHER" id="PTHR35528">
    <property type="entry name" value="BLL1675 PROTEIN"/>
    <property type="match status" value="1"/>
</dbReference>